<dbReference type="Gene3D" id="3.60.60.10">
    <property type="entry name" value="Penicillin V Acylase, Chain A"/>
    <property type="match status" value="1"/>
</dbReference>
<proteinExistence type="predicted"/>
<dbReference type="InterPro" id="IPR047801">
    <property type="entry name" value="Peptidase_C45"/>
</dbReference>
<evidence type="ECO:0000259" key="2">
    <source>
        <dbReference type="Pfam" id="PF03417"/>
    </source>
</evidence>
<reference evidence="4" key="1">
    <citation type="submission" date="2019-06" db="EMBL/GenBank/DDBJ databases">
        <title>Gordonia isolated from sludge of a wastewater treatment plant.</title>
        <authorList>
            <person name="Tamura T."/>
            <person name="Aoyama K."/>
            <person name="Kang Y."/>
            <person name="Saito S."/>
            <person name="Akiyama N."/>
            <person name="Yazawa K."/>
            <person name="Gonoi T."/>
            <person name="Mikami Y."/>
        </authorList>
    </citation>
    <scope>NUCLEOTIDE SEQUENCE [LARGE SCALE GENOMIC DNA]</scope>
    <source>
        <strain evidence="4">NBRC 107696</strain>
    </source>
</reference>
<dbReference type="Pfam" id="PF03417">
    <property type="entry name" value="AAT"/>
    <property type="match status" value="1"/>
</dbReference>
<protein>
    <submittedName>
        <fullName evidence="3">Peptidase C45</fullName>
    </submittedName>
</protein>
<dbReference type="EMBL" id="BJOV01000002">
    <property type="protein sequence ID" value="GEE00151.1"/>
    <property type="molecule type" value="Genomic_DNA"/>
</dbReference>
<evidence type="ECO:0000313" key="3">
    <source>
        <dbReference type="EMBL" id="GEE00151.1"/>
    </source>
</evidence>
<comment type="caution">
    <text evidence="3">The sequence shown here is derived from an EMBL/GenBank/DDBJ whole genome shotgun (WGS) entry which is preliminary data.</text>
</comment>
<dbReference type="PANTHER" id="PTHR34180:SF1">
    <property type="entry name" value="BETA-ALANYL-DOPAMINE_CARCININE HYDROLASE"/>
    <property type="match status" value="1"/>
</dbReference>
<feature type="region of interest" description="Disordered" evidence="1">
    <location>
        <begin position="1"/>
        <end position="21"/>
    </location>
</feature>
<organism evidence="3 4">
    <name type="scientific">Gordonia spumicola</name>
    <dbReference type="NCBI Taxonomy" id="589161"/>
    <lineage>
        <taxon>Bacteria</taxon>
        <taxon>Bacillati</taxon>
        <taxon>Actinomycetota</taxon>
        <taxon>Actinomycetes</taxon>
        <taxon>Mycobacteriales</taxon>
        <taxon>Gordoniaceae</taxon>
        <taxon>Gordonia</taxon>
    </lineage>
</organism>
<gene>
    <name evidence="3" type="ORF">nbrc107696_05970</name>
</gene>
<evidence type="ECO:0000256" key="1">
    <source>
        <dbReference type="SAM" id="MobiDB-lite"/>
    </source>
</evidence>
<dbReference type="PANTHER" id="PTHR34180">
    <property type="entry name" value="PEPTIDASE C45"/>
    <property type="match status" value="1"/>
</dbReference>
<dbReference type="RefSeq" id="WP_228461146.1">
    <property type="nucleotide sequence ID" value="NZ_BJOV01000002.1"/>
</dbReference>
<dbReference type="NCBIfam" id="NF040521">
    <property type="entry name" value="C45_proenzyme"/>
    <property type="match status" value="1"/>
</dbReference>
<keyword evidence="4" id="KW-1185">Reference proteome</keyword>
<accession>A0A7I9V561</accession>
<dbReference type="Gene3D" id="1.10.10.2120">
    <property type="match status" value="1"/>
</dbReference>
<feature type="domain" description="Peptidase C45 hydrolase" evidence="2">
    <location>
        <begin position="118"/>
        <end position="279"/>
    </location>
</feature>
<dbReference type="AlphaFoldDB" id="A0A7I9V561"/>
<evidence type="ECO:0000313" key="4">
    <source>
        <dbReference type="Proteomes" id="UP000444960"/>
    </source>
</evidence>
<dbReference type="InterPro" id="IPR047794">
    <property type="entry name" value="C45_proenzyme-like"/>
</dbReference>
<dbReference type="InterPro" id="IPR005079">
    <property type="entry name" value="Peptidase_C45_hydrolase"/>
</dbReference>
<name>A0A7I9V561_9ACTN</name>
<dbReference type="Proteomes" id="UP000444960">
    <property type="component" value="Unassembled WGS sequence"/>
</dbReference>
<sequence>MKRPHVVVDSDDPAERGRQRGRALRAVMSDASVEYRRLFDALGVSTEQIDVAVAETARALTDWRPDVFDELEGIARGAEIGVDEVLMLNARTEILTLAPAPSPECTTLVVAPDGAEPFGIQTWDWHEELDPFWHTYSASGTRFAHVGLSEAGVLGKIGVNEAGLAVHFNILGHVDDAPGGVPVHVLAATILADCGSVEAALDLLASATITSSSALTVFDARSAVCAELSPGRVADLTPVDGYLLHTNHFLDRVNSIGEKWWLDVPDSRARFDLVRSRLPRSGSVADVDALPGWLSSGPGEAELCCVPSPDAALGARWRTLATVRLHPATRAVSVLDGPPTSAGTGEWRRLAAPATTEVLR</sequence>